<dbReference type="PROSITE" id="PS50043">
    <property type="entry name" value="HTH_LUXR_2"/>
    <property type="match status" value="1"/>
</dbReference>
<gene>
    <name evidence="4" type="ORF">H6H00_01010</name>
</gene>
<dbReference type="GO" id="GO:0005524">
    <property type="term" value="F:ATP binding"/>
    <property type="evidence" value="ECO:0007669"/>
    <property type="project" value="UniProtKB-KW"/>
</dbReference>
<dbReference type="GO" id="GO:0003677">
    <property type="term" value="F:DNA binding"/>
    <property type="evidence" value="ECO:0007669"/>
    <property type="project" value="InterPro"/>
</dbReference>
<dbReference type="Pfam" id="PF00196">
    <property type="entry name" value="GerE"/>
    <property type="match status" value="1"/>
</dbReference>
<evidence type="ECO:0000256" key="1">
    <source>
        <dbReference type="ARBA" id="ARBA00022741"/>
    </source>
</evidence>
<protein>
    <submittedName>
        <fullName evidence="4">AAA family ATPase</fullName>
    </submittedName>
</protein>
<dbReference type="GO" id="GO:0005737">
    <property type="term" value="C:cytoplasm"/>
    <property type="evidence" value="ECO:0007669"/>
    <property type="project" value="TreeGrafter"/>
</dbReference>
<dbReference type="InterPro" id="IPR027417">
    <property type="entry name" value="P-loop_NTPase"/>
</dbReference>
<dbReference type="SMART" id="SM00421">
    <property type="entry name" value="HTH_LUXR"/>
    <property type="match status" value="1"/>
</dbReference>
<name>A0A7G7MIS7_9PSEU</name>
<dbReference type="PANTHER" id="PTHR16305:SF35">
    <property type="entry name" value="TRANSCRIPTIONAL ACTIVATOR DOMAIN"/>
    <property type="match status" value="1"/>
</dbReference>
<dbReference type="AlphaFoldDB" id="A0A7G7MIS7"/>
<keyword evidence="1" id="KW-0547">Nucleotide-binding</keyword>
<sequence>MLVGRHVEHEAVARLLARARDGHSGVLVVRGEAGIGKTALLQDVRDTAATAGFGFRPQDVTGTESEAEFAFAGLHQLCAPMLERIAGLPEPQRVALGVAFGLRDGPAPDRFLVGLAVLNLLAEVAEDGPLLCVVDDAQWLDRASAQVLAFVARRVAAERLALVFALRDPADGGADPFDGLPELRLDGLAESDARALLAAALGTPLDDAVRDRIVGEARGNPLALLELPHSADPLQLPGGYGVPRRIEDAFRLRTESLPSPTRLLLLVAAAECTGEAALLWRAAAHLGVEPGAAGPATAAGLLEVDTRVRFRHPLVRSAVYRTATTPDRRRAHGALAAAIDPEVDPDRRAWHRGQAVLGADEPAAAELERSAGRARARGGLAASAAFLRRAVELTPDPARRAGRALDAAQVEQEAGAADAARDLLSVATAGPLDPRQRARVQLLRAQLSYHLTRGSDAPRSFLAAADALAPLDAGLARDTYLQALDAALIASSASGDDRVREVAEAARAAPPRPGAPRPADLLLAGMATTYSDGYAAGAPRLRRALAAFRGAGPHGVDGDGDRWLWTASRCAVVLFDDDLALVLGDRTVRLAREAGALTALPTALAYLSSLLVLTGEFAGAAALAEEGSAISAATGAAPVDSTGLVLAAWRGAPGETAARHATVVQEATARGEGTEVSLAHWARAVLHNGSGDYATACGAAARATETDELTIRNVALPELVEAASRAGEPERSAAAAAELDARARAAGTEWALGLAARSRALTTDGPEAEKHYLEAVGHLGRCRMATHLARTHLVYGEWLRREGRRQDAREQLRTAHELLSGMGAEAFAARAARELRATGEQVRKRSAAPVDALTAQETQIARLVATGATSREVAAQLFLSPRTIEAHLRSLFRKLGITSRRQLRDLRLP</sequence>
<keyword evidence="2" id="KW-0067">ATP-binding</keyword>
<evidence type="ECO:0000313" key="5">
    <source>
        <dbReference type="Proteomes" id="UP000515728"/>
    </source>
</evidence>
<dbReference type="Gene3D" id="3.40.50.300">
    <property type="entry name" value="P-loop containing nucleotide triphosphate hydrolases"/>
    <property type="match status" value="1"/>
</dbReference>
<dbReference type="EMBL" id="CP060131">
    <property type="protein sequence ID" value="QNG52688.1"/>
    <property type="molecule type" value="Genomic_DNA"/>
</dbReference>
<feature type="domain" description="HTH luxR-type" evidence="3">
    <location>
        <begin position="846"/>
        <end position="909"/>
    </location>
</feature>
<organism evidence="4 5">
    <name type="scientific">Pseudonocardia petroleophila</name>
    <dbReference type="NCBI Taxonomy" id="37331"/>
    <lineage>
        <taxon>Bacteria</taxon>
        <taxon>Bacillati</taxon>
        <taxon>Actinomycetota</taxon>
        <taxon>Actinomycetes</taxon>
        <taxon>Pseudonocardiales</taxon>
        <taxon>Pseudonocardiaceae</taxon>
        <taxon>Pseudonocardia</taxon>
    </lineage>
</organism>
<dbReference type="CDD" id="cd06170">
    <property type="entry name" value="LuxR_C_like"/>
    <property type="match status" value="1"/>
</dbReference>
<dbReference type="Pfam" id="PF13191">
    <property type="entry name" value="AAA_16"/>
    <property type="match status" value="1"/>
</dbReference>
<dbReference type="Proteomes" id="UP000515728">
    <property type="component" value="Chromosome"/>
</dbReference>
<dbReference type="PANTHER" id="PTHR16305">
    <property type="entry name" value="TESTICULAR SOLUBLE ADENYLYL CYCLASE"/>
    <property type="match status" value="1"/>
</dbReference>
<dbReference type="GO" id="GO:0004016">
    <property type="term" value="F:adenylate cyclase activity"/>
    <property type="evidence" value="ECO:0007669"/>
    <property type="project" value="TreeGrafter"/>
</dbReference>
<dbReference type="SUPFAM" id="SSF46894">
    <property type="entry name" value="C-terminal effector domain of the bipartite response regulators"/>
    <property type="match status" value="1"/>
</dbReference>
<evidence type="ECO:0000259" key="3">
    <source>
        <dbReference type="PROSITE" id="PS50043"/>
    </source>
</evidence>
<dbReference type="RefSeq" id="WP_185719517.1">
    <property type="nucleotide sequence ID" value="NZ_BAAAWI010000001.1"/>
</dbReference>
<dbReference type="PROSITE" id="PS00622">
    <property type="entry name" value="HTH_LUXR_1"/>
    <property type="match status" value="1"/>
</dbReference>
<evidence type="ECO:0000313" key="4">
    <source>
        <dbReference type="EMBL" id="QNG52688.1"/>
    </source>
</evidence>
<dbReference type="PRINTS" id="PR00038">
    <property type="entry name" value="HTHLUXR"/>
</dbReference>
<proteinExistence type="predicted"/>
<evidence type="ECO:0000256" key="2">
    <source>
        <dbReference type="ARBA" id="ARBA00022840"/>
    </source>
</evidence>
<dbReference type="InterPro" id="IPR000792">
    <property type="entry name" value="Tscrpt_reg_LuxR_C"/>
</dbReference>
<dbReference type="SUPFAM" id="SSF52540">
    <property type="entry name" value="P-loop containing nucleoside triphosphate hydrolases"/>
    <property type="match status" value="1"/>
</dbReference>
<keyword evidence="5" id="KW-1185">Reference proteome</keyword>
<dbReference type="InterPro" id="IPR036388">
    <property type="entry name" value="WH-like_DNA-bd_sf"/>
</dbReference>
<dbReference type="InterPro" id="IPR016032">
    <property type="entry name" value="Sig_transdc_resp-reg_C-effctor"/>
</dbReference>
<dbReference type="Gene3D" id="1.10.10.10">
    <property type="entry name" value="Winged helix-like DNA-binding domain superfamily/Winged helix DNA-binding domain"/>
    <property type="match status" value="1"/>
</dbReference>
<reference evidence="4 5" key="1">
    <citation type="submission" date="2020-08" db="EMBL/GenBank/DDBJ databases">
        <authorList>
            <person name="Mo P."/>
        </authorList>
    </citation>
    <scope>NUCLEOTIDE SEQUENCE [LARGE SCALE GENOMIC DNA]</scope>
    <source>
        <strain evidence="4 5">CGMCC 4.1532</strain>
    </source>
</reference>
<dbReference type="GO" id="GO:0006355">
    <property type="term" value="P:regulation of DNA-templated transcription"/>
    <property type="evidence" value="ECO:0007669"/>
    <property type="project" value="InterPro"/>
</dbReference>
<accession>A0A7G7MIS7</accession>
<dbReference type="KEGG" id="ppel:H6H00_01010"/>
<dbReference type="InterPro" id="IPR041664">
    <property type="entry name" value="AAA_16"/>
</dbReference>